<dbReference type="Pfam" id="PF01453">
    <property type="entry name" value="B_lectin"/>
    <property type="match status" value="1"/>
</dbReference>
<dbReference type="PROSITE" id="PS50011">
    <property type="entry name" value="PROTEIN_KINASE_DOM"/>
    <property type="match status" value="1"/>
</dbReference>
<dbReference type="FunFam" id="2.90.10.30:FF:000003">
    <property type="entry name" value="Os04g0303100 protein"/>
    <property type="match status" value="1"/>
</dbReference>
<sequence length="585" mass="66718">MGPNWGFFWSANRDHLLHNNATLNFTTDGDLVLQDIDGNLVWSTNTSGQSVAGIKLTNSGYLVLFDHRNTSVWQSFDHPTDFLLPKQRLEKGMRLTPNTSATEWTASNLFYLTVLSDGLYAFAGSNPPQPYYFYYIDVENTTQKGQTYVSLINGSLTWFVSPLTEPRNMITLTPAVSFQFLRLESDGHLRLYEWKDDQQYWSLKEDAFTLDACDYPNVCGDHGVCSNGQCSCPVASDTVSDKRRHHKNDDDNDFSDLAGMPTRLTFKLLKVATQDFSNKLGQGGFGSVYEGQLDNERVAVKCLDRAGQGKKDFLAEVQTIGSLHHINLVRLIGFCSEKSYRLLVFEYMPRGSLDKWIYQRDKFVPLEWHTRRKIITDIARGLSYLHEECRNRIAHLDIKPQNILLDENFNAKISDFELSKLIDRGESHVMTRMRGTPGYMAPEWLTSQITEKVDVYSFGIVVMEIISGRKNLDYSQHESSVQLIIVLQDKAKNDLLEDMIDRSSDDMSLHKEDVIETIKLARWCLQSDKNRRPAMSMVVKDMEGERSVESNLDYNFFDLSPAVTVQVGESKFSDPPVVSVLYAPR</sequence>
<evidence type="ECO:0000256" key="4">
    <source>
        <dbReference type="ARBA" id="ARBA00022536"/>
    </source>
</evidence>
<gene>
    <name evidence="23" type="ORF">SETIT_6G056900v2</name>
</gene>
<evidence type="ECO:0000256" key="9">
    <source>
        <dbReference type="ARBA" id="ARBA00022734"/>
    </source>
</evidence>
<dbReference type="PANTHER" id="PTHR47976">
    <property type="entry name" value="G-TYPE LECTIN S-RECEPTOR-LIKE SERINE/THREONINE-PROTEIN KINASE SD2-5"/>
    <property type="match status" value="1"/>
</dbReference>
<dbReference type="InterPro" id="IPR008271">
    <property type="entry name" value="Ser/Thr_kinase_AS"/>
</dbReference>
<dbReference type="PROSITE" id="PS50927">
    <property type="entry name" value="BULB_LECTIN"/>
    <property type="match status" value="1"/>
</dbReference>
<evidence type="ECO:0000256" key="16">
    <source>
        <dbReference type="ARBA" id="ARBA00023170"/>
    </source>
</evidence>
<evidence type="ECO:0000256" key="14">
    <source>
        <dbReference type="ARBA" id="ARBA00023136"/>
    </source>
</evidence>
<keyword evidence="8" id="KW-0732">Signal</keyword>
<dbReference type="SUPFAM" id="SSF51110">
    <property type="entry name" value="alpha-D-mannose-specific plant lectins"/>
    <property type="match status" value="1"/>
</dbReference>
<dbReference type="CDD" id="cd00028">
    <property type="entry name" value="B_lectin"/>
    <property type="match status" value="1"/>
</dbReference>
<keyword evidence="4" id="KW-0245">EGF-like domain</keyword>
<comment type="catalytic activity">
    <reaction evidence="18">
        <text>L-threonyl-[protein] + ATP = O-phospho-L-threonyl-[protein] + ADP + H(+)</text>
        <dbReference type="Rhea" id="RHEA:46608"/>
        <dbReference type="Rhea" id="RHEA-COMP:11060"/>
        <dbReference type="Rhea" id="RHEA-COMP:11605"/>
        <dbReference type="ChEBI" id="CHEBI:15378"/>
        <dbReference type="ChEBI" id="CHEBI:30013"/>
        <dbReference type="ChEBI" id="CHEBI:30616"/>
        <dbReference type="ChEBI" id="CHEBI:61977"/>
        <dbReference type="ChEBI" id="CHEBI:456216"/>
        <dbReference type="EC" id="2.7.11.1"/>
    </reaction>
</comment>
<evidence type="ECO:0000256" key="10">
    <source>
        <dbReference type="ARBA" id="ARBA00022741"/>
    </source>
</evidence>
<accession>A0A368RK43</accession>
<evidence type="ECO:0000256" key="7">
    <source>
        <dbReference type="ARBA" id="ARBA00022692"/>
    </source>
</evidence>
<dbReference type="Pfam" id="PF00954">
    <property type="entry name" value="S_locus_glycop"/>
    <property type="match status" value="1"/>
</dbReference>
<dbReference type="EMBL" id="CM003533">
    <property type="protein sequence ID" value="RCV29970.1"/>
    <property type="molecule type" value="Genomic_DNA"/>
</dbReference>
<evidence type="ECO:0000256" key="13">
    <source>
        <dbReference type="ARBA" id="ARBA00022989"/>
    </source>
</evidence>
<keyword evidence="10 20" id="KW-0547">Nucleotide-binding</keyword>
<keyword evidence="11" id="KW-0418">Kinase</keyword>
<dbReference type="AlphaFoldDB" id="A0A368RK43"/>
<dbReference type="InterPro" id="IPR011009">
    <property type="entry name" value="Kinase-like_dom_sf"/>
</dbReference>
<dbReference type="OrthoDB" id="614891at2759"/>
<evidence type="ECO:0000256" key="17">
    <source>
        <dbReference type="ARBA" id="ARBA00023180"/>
    </source>
</evidence>
<keyword evidence="15" id="KW-1015">Disulfide bond</keyword>
<evidence type="ECO:0000256" key="5">
    <source>
        <dbReference type="ARBA" id="ARBA00022553"/>
    </source>
</evidence>
<keyword evidence="6" id="KW-0808">Transferase</keyword>
<dbReference type="CDD" id="cd00054">
    <property type="entry name" value="EGF_CA"/>
    <property type="match status" value="1"/>
</dbReference>
<dbReference type="InterPro" id="IPR001480">
    <property type="entry name" value="Bulb-type_lectin_dom"/>
</dbReference>
<dbReference type="InterPro" id="IPR000858">
    <property type="entry name" value="S_locus_glycoprot_dom"/>
</dbReference>
<dbReference type="PANTHER" id="PTHR47976:SF30">
    <property type="entry name" value="RECEPTOR-LIKE SERINE_THREONINE-PROTEIN KINASE"/>
    <property type="match status" value="1"/>
</dbReference>
<dbReference type="PROSITE" id="PS00108">
    <property type="entry name" value="PROTEIN_KINASE_ST"/>
    <property type="match status" value="1"/>
</dbReference>
<evidence type="ECO:0000259" key="22">
    <source>
        <dbReference type="PROSITE" id="PS50927"/>
    </source>
</evidence>
<evidence type="ECO:0000256" key="12">
    <source>
        <dbReference type="ARBA" id="ARBA00022840"/>
    </source>
</evidence>
<evidence type="ECO:0000259" key="21">
    <source>
        <dbReference type="PROSITE" id="PS50011"/>
    </source>
</evidence>
<feature type="domain" description="Bulb-type lectin" evidence="22">
    <location>
        <begin position="1"/>
        <end position="77"/>
    </location>
</feature>
<keyword evidence="5" id="KW-0597">Phosphoprotein</keyword>
<dbReference type="Gene3D" id="2.90.10.30">
    <property type="match status" value="1"/>
</dbReference>
<evidence type="ECO:0000313" key="23">
    <source>
        <dbReference type="EMBL" id="RCV29970.1"/>
    </source>
</evidence>
<feature type="domain" description="Protein kinase" evidence="21">
    <location>
        <begin position="274"/>
        <end position="557"/>
    </location>
</feature>
<dbReference type="Gene3D" id="3.30.200.20">
    <property type="entry name" value="Phosphorylase Kinase, domain 1"/>
    <property type="match status" value="1"/>
</dbReference>
<dbReference type="SUPFAM" id="SSF56112">
    <property type="entry name" value="Protein kinase-like (PK-like)"/>
    <property type="match status" value="1"/>
</dbReference>
<keyword evidence="12 20" id="KW-0067">ATP-binding</keyword>
<evidence type="ECO:0000256" key="20">
    <source>
        <dbReference type="PROSITE-ProRule" id="PRU10141"/>
    </source>
</evidence>
<dbReference type="InterPro" id="IPR000719">
    <property type="entry name" value="Prot_kinase_dom"/>
</dbReference>
<keyword evidence="16" id="KW-0675">Receptor</keyword>
<dbReference type="GO" id="GO:0048544">
    <property type="term" value="P:recognition of pollen"/>
    <property type="evidence" value="ECO:0007669"/>
    <property type="project" value="InterPro"/>
</dbReference>
<dbReference type="FunFam" id="1.10.510.10:FF:000248">
    <property type="entry name" value="S-receptor-like kinase 5"/>
    <property type="match status" value="1"/>
</dbReference>
<dbReference type="Gene3D" id="1.10.510.10">
    <property type="entry name" value="Transferase(Phosphotransferase) domain 1"/>
    <property type="match status" value="1"/>
</dbReference>
<evidence type="ECO:0000256" key="15">
    <source>
        <dbReference type="ARBA" id="ARBA00023157"/>
    </source>
</evidence>
<dbReference type="GO" id="GO:0004674">
    <property type="term" value="F:protein serine/threonine kinase activity"/>
    <property type="evidence" value="ECO:0007669"/>
    <property type="project" value="UniProtKB-KW"/>
</dbReference>
<evidence type="ECO:0000256" key="6">
    <source>
        <dbReference type="ARBA" id="ARBA00022679"/>
    </source>
</evidence>
<protein>
    <recommendedName>
        <fullName evidence="2">non-specific serine/threonine protein kinase</fullName>
        <ecNumber evidence="2">2.7.11.1</ecNumber>
    </recommendedName>
</protein>
<keyword evidence="7" id="KW-0812">Transmembrane</keyword>
<dbReference type="PROSITE" id="PS00107">
    <property type="entry name" value="PROTEIN_KINASE_ATP"/>
    <property type="match status" value="1"/>
</dbReference>
<dbReference type="EC" id="2.7.11.1" evidence="2"/>
<evidence type="ECO:0000256" key="18">
    <source>
        <dbReference type="ARBA" id="ARBA00047899"/>
    </source>
</evidence>
<feature type="binding site" evidence="20">
    <location>
        <position position="301"/>
    </location>
    <ligand>
        <name>ATP</name>
        <dbReference type="ChEBI" id="CHEBI:30616"/>
    </ligand>
</feature>
<evidence type="ECO:0000256" key="2">
    <source>
        <dbReference type="ARBA" id="ARBA00012513"/>
    </source>
</evidence>
<proteinExistence type="predicted"/>
<evidence type="ECO:0000256" key="19">
    <source>
        <dbReference type="ARBA" id="ARBA00048679"/>
    </source>
</evidence>
<dbReference type="InterPro" id="IPR036426">
    <property type="entry name" value="Bulb-type_lectin_dom_sf"/>
</dbReference>
<dbReference type="GO" id="GO:0051707">
    <property type="term" value="P:response to other organism"/>
    <property type="evidence" value="ECO:0007669"/>
    <property type="project" value="UniProtKB-ARBA"/>
</dbReference>
<reference evidence="23" key="1">
    <citation type="journal article" date="2012" name="Nat. Biotechnol.">
        <title>Reference genome sequence of the model plant Setaria.</title>
        <authorList>
            <person name="Bennetzen J.L."/>
            <person name="Schmutz J."/>
            <person name="Wang H."/>
            <person name="Percifield R."/>
            <person name="Hawkins J."/>
            <person name="Pontaroli A.C."/>
            <person name="Estep M."/>
            <person name="Feng L."/>
            <person name="Vaughn J.N."/>
            <person name="Grimwood J."/>
            <person name="Jenkins J."/>
            <person name="Barry K."/>
            <person name="Lindquist E."/>
            <person name="Hellsten U."/>
            <person name="Deshpande S."/>
            <person name="Wang X."/>
            <person name="Wu X."/>
            <person name="Mitros T."/>
            <person name="Triplett J."/>
            <person name="Yang X."/>
            <person name="Ye C.Y."/>
            <person name="Mauro-Herrera M."/>
            <person name="Wang L."/>
            <person name="Li P."/>
            <person name="Sharma M."/>
            <person name="Sharma R."/>
            <person name="Ronald P.C."/>
            <person name="Panaud O."/>
            <person name="Kellogg E.A."/>
            <person name="Brutnell T.P."/>
            <person name="Doust A.N."/>
            <person name="Tuskan G.A."/>
            <person name="Rokhsar D."/>
            <person name="Devos K.M."/>
        </authorList>
    </citation>
    <scope>NUCLEOTIDE SEQUENCE [LARGE SCALE GENOMIC DNA]</scope>
    <source>
        <strain evidence="23">Yugu1</strain>
    </source>
</reference>
<reference evidence="23" key="2">
    <citation type="submission" date="2015-07" db="EMBL/GenBank/DDBJ databases">
        <authorList>
            <person name="Noorani M."/>
        </authorList>
    </citation>
    <scope>NUCLEOTIDE SEQUENCE</scope>
    <source>
        <strain evidence="23">Yugu1</strain>
    </source>
</reference>
<keyword evidence="14" id="KW-0472">Membrane</keyword>
<dbReference type="GO" id="GO:0030246">
    <property type="term" value="F:carbohydrate binding"/>
    <property type="evidence" value="ECO:0007669"/>
    <property type="project" value="UniProtKB-KW"/>
</dbReference>
<dbReference type="GO" id="GO:0016020">
    <property type="term" value="C:membrane"/>
    <property type="evidence" value="ECO:0007669"/>
    <property type="project" value="UniProtKB-SubCell"/>
</dbReference>
<name>A0A368RK43_SETIT</name>
<dbReference type="GO" id="GO:0005524">
    <property type="term" value="F:ATP binding"/>
    <property type="evidence" value="ECO:0007669"/>
    <property type="project" value="UniProtKB-UniRule"/>
</dbReference>
<evidence type="ECO:0000256" key="8">
    <source>
        <dbReference type="ARBA" id="ARBA00022729"/>
    </source>
</evidence>
<keyword evidence="13" id="KW-1133">Transmembrane helix</keyword>
<dbReference type="CDD" id="cd14066">
    <property type="entry name" value="STKc_IRAK"/>
    <property type="match status" value="1"/>
</dbReference>
<dbReference type="InterPro" id="IPR051343">
    <property type="entry name" value="G-type_lectin_kinases/EP1-like"/>
</dbReference>
<dbReference type="SMART" id="SM00220">
    <property type="entry name" value="S_TKc"/>
    <property type="match status" value="1"/>
</dbReference>
<keyword evidence="17" id="KW-0325">Glycoprotein</keyword>
<comment type="catalytic activity">
    <reaction evidence="19">
        <text>L-seryl-[protein] + ATP = O-phospho-L-seryl-[protein] + ADP + H(+)</text>
        <dbReference type="Rhea" id="RHEA:17989"/>
        <dbReference type="Rhea" id="RHEA-COMP:9863"/>
        <dbReference type="Rhea" id="RHEA-COMP:11604"/>
        <dbReference type="ChEBI" id="CHEBI:15378"/>
        <dbReference type="ChEBI" id="CHEBI:29999"/>
        <dbReference type="ChEBI" id="CHEBI:30616"/>
        <dbReference type="ChEBI" id="CHEBI:83421"/>
        <dbReference type="ChEBI" id="CHEBI:456216"/>
        <dbReference type="EC" id="2.7.11.1"/>
    </reaction>
</comment>
<evidence type="ECO:0000256" key="1">
    <source>
        <dbReference type="ARBA" id="ARBA00004479"/>
    </source>
</evidence>
<organism evidence="23">
    <name type="scientific">Setaria italica</name>
    <name type="common">Foxtail millet</name>
    <name type="synonym">Panicum italicum</name>
    <dbReference type="NCBI Taxonomy" id="4555"/>
    <lineage>
        <taxon>Eukaryota</taxon>
        <taxon>Viridiplantae</taxon>
        <taxon>Streptophyta</taxon>
        <taxon>Embryophyta</taxon>
        <taxon>Tracheophyta</taxon>
        <taxon>Spermatophyta</taxon>
        <taxon>Magnoliopsida</taxon>
        <taxon>Liliopsida</taxon>
        <taxon>Poales</taxon>
        <taxon>Poaceae</taxon>
        <taxon>PACMAD clade</taxon>
        <taxon>Panicoideae</taxon>
        <taxon>Panicodae</taxon>
        <taxon>Paniceae</taxon>
        <taxon>Cenchrinae</taxon>
        <taxon>Setaria</taxon>
    </lineage>
</organism>
<keyword evidence="3" id="KW-0723">Serine/threonine-protein kinase</keyword>
<dbReference type="InterPro" id="IPR017441">
    <property type="entry name" value="Protein_kinase_ATP_BS"/>
</dbReference>
<comment type="subcellular location">
    <subcellularLocation>
        <location evidence="1">Membrane</location>
        <topology evidence="1">Single-pass type I membrane protein</topology>
    </subcellularLocation>
</comment>
<dbReference type="FunFam" id="3.30.200.20:FF:000178">
    <property type="entry name" value="serine/threonine-protein kinase PBS1-like"/>
    <property type="match status" value="1"/>
</dbReference>
<evidence type="ECO:0000256" key="3">
    <source>
        <dbReference type="ARBA" id="ARBA00022527"/>
    </source>
</evidence>
<evidence type="ECO:0000256" key="11">
    <source>
        <dbReference type="ARBA" id="ARBA00022777"/>
    </source>
</evidence>
<dbReference type="Pfam" id="PF00069">
    <property type="entry name" value="Pkinase"/>
    <property type="match status" value="1"/>
</dbReference>
<dbReference type="SMART" id="SM00108">
    <property type="entry name" value="B_lectin"/>
    <property type="match status" value="1"/>
</dbReference>
<keyword evidence="9" id="KW-0430">Lectin</keyword>